<dbReference type="InterPro" id="IPR036390">
    <property type="entry name" value="WH_DNA-bd_sf"/>
</dbReference>
<dbReference type="Pfam" id="PF01978">
    <property type="entry name" value="TrmB"/>
    <property type="match status" value="1"/>
</dbReference>
<reference evidence="2 3" key="1">
    <citation type="journal article" date="2016" name="Nat. Commun.">
        <title>Thousands of microbial genomes shed light on interconnected biogeochemical processes in an aquifer system.</title>
        <authorList>
            <person name="Anantharaman K."/>
            <person name="Brown C.T."/>
            <person name="Hug L.A."/>
            <person name="Sharon I."/>
            <person name="Castelle C.J."/>
            <person name="Probst A.J."/>
            <person name="Thomas B.C."/>
            <person name="Singh A."/>
            <person name="Wilkins M.J."/>
            <person name="Karaoz U."/>
            <person name="Brodie E.L."/>
            <person name="Williams K.H."/>
            <person name="Hubbard S.S."/>
            <person name="Banfield J.F."/>
        </authorList>
    </citation>
    <scope>NUCLEOTIDE SEQUENCE [LARGE SCALE GENOMIC DNA]</scope>
</reference>
<dbReference type="InterPro" id="IPR036388">
    <property type="entry name" value="WH-like_DNA-bd_sf"/>
</dbReference>
<dbReference type="CDD" id="cd00090">
    <property type="entry name" value="HTH_ARSR"/>
    <property type="match status" value="1"/>
</dbReference>
<dbReference type="Gene3D" id="1.10.10.10">
    <property type="entry name" value="Winged helix-like DNA-binding domain superfamily/Winged helix DNA-binding domain"/>
    <property type="match status" value="1"/>
</dbReference>
<dbReference type="InterPro" id="IPR011991">
    <property type="entry name" value="ArsR-like_HTH"/>
</dbReference>
<dbReference type="AlphaFoldDB" id="A0A1G2CTK7"/>
<accession>A0A1G2CTK7</accession>
<evidence type="ECO:0000259" key="1">
    <source>
        <dbReference type="Pfam" id="PF01978"/>
    </source>
</evidence>
<dbReference type="PANTHER" id="PTHR34293:SF1">
    <property type="entry name" value="HTH-TYPE TRANSCRIPTIONAL REGULATOR TRMBL2"/>
    <property type="match status" value="1"/>
</dbReference>
<organism evidence="2 3">
    <name type="scientific">Candidatus Lloydbacteria bacterium RIFCSPHIGHO2_01_FULL_41_20</name>
    <dbReference type="NCBI Taxonomy" id="1798657"/>
    <lineage>
        <taxon>Bacteria</taxon>
        <taxon>Candidatus Lloydiibacteriota</taxon>
    </lineage>
</organism>
<evidence type="ECO:0000313" key="2">
    <source>
        <dbReference type="EMBL" id="OGZ03991.1"/>
    </source>
</evidence>
<dbReference type="SUPFAM" id="SSF46785">
    <property type="entry name" value="Winged helix' DNA-binding domain"/>
    <property type="match status" value="1"/>
</dbReference>
<sequence length="255" mass="28960">MLEKYLQEIGLNDKEAAIYLALLQVDNSSVIDISKKTKINRSTIYFVLEGLGKKGLVSEVQVDKKVHYAAEPPERLETFVERQRVILEEQAKRLKDIIPEIKSIQRESGERPVVKYFEGRNGAISAYSEFYEINKTSNSKKGYFIYNRDLLQKVFTENERAKFVKIRTGKNVDPVSVYTNEDGNFNFGTPGMRARIDNEKYPILADITIIEDRIIASTLGGRVSSILIKSKDIAITIASLVQYINDVNKIKKGGE</sequence>
<dbReference type="PANTHER" id="PTHR34293">
    <property type="entry name" value="HTH-TYPE TRANSCRIPTIONAL REGULATOR TRMBL2"/>
    <property type="match status" value="1"/>
</dbReference>
<dbReference type="InterPro" id="IPR002831">
    <property type="entry name" value="Tscrpt_reg_TrmB_N"/>
</dbReference>
<dbReference type="EMBL" id="MHLH01000012">
    <property type="protein sequence ID" value="OGZ03991.1"/>
    <property type="molecule type" value="Genomic_DNA"/>
</dbReference>
<dbReference type="InterPro" id="IPR051797">
    <property type="entry name" value="TrmB-like"/>
</dbReference>
<evidence type="ECO:0000313" key="3">
    <source>
        <dbReference type="Proteomes" id="UP000178841"/>
    </source>
</evidence>
<protein>
    <recommendedName>
        <fullName evidence="1">Transcription regulator TrmB N-terminal domain-containing protein</fullName>
    </recommendedName>
</protein>
<dbReference type="STRING" id="1798657.A2648_00105"/>
<gene>
    <name evidence="2" type="ORF">A2648_00105</name>
</gene>
<comment type="caution">
    <text evidence="2">The sequence shown here is derived from an EMBL/GenBank/DDBJ whole genome shotgun (WGS) entry which is preliminary data.</text>
</comment>
<proteinExistence type="predicted"/>
<dbReference type="Proteomes" id="UP000178841">
    <property type="component" value="Unassembled WGS sequence"/>
</dbReference>
<name>A0A1G2CTK7_9BACT</name>
<feature type="domain" description="Transcription regulator TrmB N-terminal" evidence="1">
    <location>
        <begin position="6"/>
        <end position="73"/>
    </location>
</feature>